<reference evidence="1 2" key="1">
    <citation type="journal article" date="2018" name="FEMS Microbiol. Ecol.">
        <title>Co-invading symbiotic mutualists of Medicago polymorpha retain high ancestral diversity and contain diverse accessory genomes.</title>
        <authorList>
            <person name="Porter S.S."/>
            <person name="Faber-Hammond J.J."/>
            <person name="Friesen M.L."/>
        </authorList>
    </citation>
    <scope>NUCLEOTIDE SEQUENCE [LARGE SCALE GENOMIC DNA]</scope>
    <source>
        <strain evidence="1 2">Str16</strain>
    </source>
</reference>
<accession>A0ABX4TN12</accession>
<name>A0ABX4TN12_9HYPH</name>
<gene>
    <name evidence="1" type="ORF">BMJ33_12775</name>
</gene>
<keyword evidence="2" id="KW-1185">Reference proteome</keyword>
<dbReference type="Proteomes" id="UP001190825">
    <property type="component" value="Unassembled WGS sequence"/>
</dbReference>
<proteinExistence type="predicted"/>
<sequence>MGMLEDIRKWLKEIPIWQELEKVPSKLEALEARVSALEDRLKTRPGETCNKCGEHTMRLKEAGRVMGSFGNRERLDTWSCTNCGHAESRAVRFDGK</sequence>
<dbReference type="EMBL" id="NBUC01000067">
    <property type="protein sequence ID" value="PLU03774.1"/>
    <property type="molecule type" value="Genomic_DNA"/>
</dbReference>
<evidence type="ECO:0000313" key="1">
    <source>
        <dbReference type="EMBL" id="PLU03774.1"/>
    </source>
</evidence>
<organism evidence="1 2">
    <name type="scientific">Sinorhizobium medicae</name>
    <dbReference type="NCBI Taxonomy" id="110321"/>
    <lineage>
        <taxon>Bacteria</taxon>
        <taxon>Pseudomonadati</taxon>
        <taxon>Pseudomonadota</taxon>
        <taxon>Alphaproteobacteria</taxon>
        <taxon>Hyphomicrobiales</taxon>
        <taxon>Rhizobiaceae</taxon>
        <taxon>Sinorhizobium/Ensifer group</taxon>
        <taxon>Sinorhizobium</taxon>
    </lineage>
</organism>
<comment type="caution">
    <text evidence="1">The sequence shown here is derived from an EMBL/GenBank/DDBJ whole genome shotgun (WGS) entry which is preliminary data.</text>
</comment>
<evidence type="ECO:0000313" key="2">
    <source>
        <dbReference type="Proteomes" id="UP001190825"/>
    </source>
</evidence>
<dbReference type="RefSeq" id="WP_101779783.1">
    <property type="nucleotide sequence ID" value="NZ_NBUC01000067.1"/>
</dbReference>
<protein>
    <submittedName>
        <fullName evidence="1">Uncharacterized protein</fullName>
    </submittedName>
</protein>